<dbReference type="OrthoDB" id="9811054at2"/>
<sequence length="92" mass="11155">MTPKVDPDFRRQLEGWSLATAEIYYRMPDARSLIQTYLWQDYDLAPDFPRLREFLDFWTRELDGPLHSVRLSHARLLGPREVRYRNHEIVLH</sequence>
<dbReference type="Pfam" id="PF06233">
    <property type="entry name" value="Usg"/>
    <property type="match status" value="1"/>
</dbReference>
<evidence type="ECO:0000313" key="1">
    <source>
        <dbReference type="EMBL" id="SFI86060.1"/>
    </source>
</evidence>
<evidence type="ECO:0000313" key="2">
    <source>
        <dbReference type="Proteomes" id="UP000199377"/>
    </source>
</evidence>
<name>A0A1I3LND6_9RHOB</name>
<protein>
    <recommendedName>
        <fullName evidence="3">Protein usg</fullName>
    </recommendedName>
</protein>
<dbReference type="RefSeq" id="WP_092863295.1">
    <property type="nucleotide sequence ID" value="NZ_FOQH01000010.1"/>
</dbReference>
<evidence type="ECO:0008006" key="3">
    <source>
        <dbReference type="Google" id="ProtNLM"/>
    </source>
</evidence>
<dbReference type="AlphaFoldDB" id="A0A1I3LND6"/>
<dbReference type="InterPro" id="IPR009354">
    <property type="entry name" value="Usg"/>
</dbReference>
<dbReference type="STRING" id="1114924.SAMN05216258_110105"/>
<proteinExistence type="predicted"/>
<accession>A0A1I3LND6</accession>
<gene>
    <name evidence="1" type="ORF">SAMN05216258_110105</name>
</gene>
<dbReference type="EMBL" id="FOQH01000010">
    <property type="protein sequence ID" value="SFI86060.1"/>
    <property type="molecule type" value="Genomic_DNA"/>
</dbReference>
<reference evidence="1 2" key="1">
    <citation type="submission" date="2016-10" db="EMBL/GenBank/DDBJ databases">
        <authorList>
            <person name="de Groot N.N."/>
        </authorList>
    </citation>
    <scope>NUCLEOTIDE SEQUENCE [LARGE SCALE GENOMIC DNA]</scope>
    <source>
        <strain evidence="1 2">CGMCC 1.11030</strain>
    </source>
</reference>
<organism evidence="1 2">
    <name type="scientific">Albimonas pacifica</name>
    <dbReference type="NCBI Taxonomy" id="1114924"/>
    <lineage>
        <taxon>Bacteria</taxon>
        <taxon>Pseudomonadati</taxon>
        <taxon>Pseudomonadota</taxon>
        <taxon>Alphaproteobacteria</taxon>
        <taxon>Rhodobacterales</taxon>
        <taxon>Paracoccaceae</taxon>
        <taxon>Albimonas</taxon>
    </lineage>
</organism>
<keyword evidence="2" id="KW-1185">Reference proteome</keyword>
<dbReference type="Proteomes" id="UP000199377">
    <property type="component" value="Unassembled WGS sequence"/>
</dbReference>